<accession>A0ABM0JJJ8</accession>
<dbReference type="SUPFAM" id="SSF55797">
    <property type="entry name" value="PR-1-like"/>
    <property type="match status" value="2"/>
</dbReference>
<feature type="chain" id="PRO_5045310114" evidence="2">
    <location>
        <begin position="21"/>
        <end position="393"/>
    </location>
</feature>
<evidence type="ECO:0000313" key="4">
    <source>
        <dbReference type="Proteomes" id="UP000694888"/>
    </source>
</evidence>
<dbReference type="SMART" id="SM00198">
    <property type="entry name" value="SCP"/>
    <property type="match status" value="1"/>
</dbReference>
<keyword evidence="4" id="KW-1185">Reference proteome</keyword>
<dbReference type="PANTHER" id="PTHR10334">
    <property type="entry name" value="CYSTEINE-RICH SECRETORY PROTEIN-RELATED"/>
    <property type="match status" value="1"/>
</dbReference>
<protein>
    <submittedName>
        <fullName evidence="5">GLIPR1-like protein 1</fullName>
    </submittedName>
</protein>
<evidence type="ECO:0000256" key="1">
    <source>
        <dbReference type="SAM" id="MobiDB-lite"/>
    </source>
</evidence>
<feature type="region of interest" description="Disordered" evidence="1">
    <location>
        <begin position="371"/>
        <end position="393"/>
    </location>
</feature>
<dbReference type="Gene3D" id="3.40.33.10">
    <property type="entry name" value="CAP"/>
    <property type="match status" value="2"/>
</dbReference>
<proteinExistence type="predicted"/>
<dbReference type="InterPro" id="IPR001283">
    <property type="entry name" value="CRISP-related"/>
</dbReference>
<dbReference type="Proteomes" id="UP000694888">
    <property type="component" value="Unplaced"/>
</dbReference>
<reference evidence="5" key="1">
    <citation type="submission" date="2025-08" db="UniProtKB">
        <authorList>
            <consortium name="RefSeq"/>
        </authorList>
    </citation>
    <scope>IDENTIFICATION</scope>
</reference>
<feature type="domain" description="SCP" evidence="3">
    <location>
        <begin position="27"/>
        <end position="175"/>
    </location>
</feature>
<dbReference type="RefSeq" id="XP_005095141.2">
    <property type="nucleotide sequence ID" value="XM_005095084.3"/>
</dbReference>
<gene>
    <name evidence="5" type="primary">LOC101851937</name>
</gene>
<feature type="signal peptide" evidence="2">
    <location>
        <begin position="1"/>
        <end position="20"/>
    </location>
</feature>
<name>A0ABM0JJJ8_APLCA</name>
<dbReference type="PRINTS" id="PR00837">
    <property type="entry name" value="V5TPXLIKE"/>
</dbReference>
<dbReference type="Pfam" id="PF00188">
    <property type="entry name" value="CAP"/>
    <property type="match status" value="2"/>
</dbReference>
<dbReference type="InterPro" id="IPR035940">
    <property type="entry name" value="CAP_sf"/>
</dbReference>
<evidence type="ECO:0000256" key="2">
    <source>
        <dbReference type="SAM" id="SignalP"/>
    </source>
</evidence>
<organism evidence="4 5">
    <name type="scientific">Aplysia californica</name>
    <name type="common">California sea hare</name>
    <dbReference type="NCBI Taxonomy" id="6500"/>
    <lineage>
        <taxon>Eukaryota</taxon>
        <taxon>Metazoa</taxon>
        <taxon>Spiralia</taxon>
        <taxon>Lophotrochozoa</taxon>
        <taxon>Mollusca</taxon>
        <taxon>Gastropoda</taxon>
        <taxon>Heterobranchia</taxon>
        <taxon>Euthyneura</taxon>
        <taxon>Tectipleura</taxon>
        <taxon>Aplysiida</taxon>
        <taxon>Aplysioidea</taxon>
        <taxon>Aplysiidae</taxon>
        <taxon>Aplysia</taxon>
    </lineage>
</organism>
<evidence type="ECO:0000313" key="5">
    <source>
        <dbReference type="RefSeq" id="XP_005095141.2"/>
    </source>
</evidence>
<keyword evidence="2" id="KW-0732">Signal</keyword>
<evidence type="ECO:0000259" key="3">
    <source>
        <dbReference type="SMART" id="SM00198"/>
    </source>
</evidence>
<dbReference type="InterPro" id="IPR014044">
    <property type="entry name" value="CAP_dom"/>
</dbReference>
<feature type="compositionally biased region" description="Basic residues" evidence="1">
    <location>
        <begin position="378"/>
        <end position="393"/>
    </location>
</feature>
<sequence length="393" mass="45661">MECFVWMLVTLLSLVAVVSSELVDMRREVAHLMRFHNKERRAPSLRASDMTEMVWDERLARQAENWAMQCDYRRPHPDEQGVGSNLYYEKDMVFGRHSVHRFINSALKLWARGKSDFVYARNCGRTCSYTQIVYARSDRLGCALNKCQRIKAGSVMEGPSSLFVCFYSPSPNLYSSVPFTAGAPCSNCPYGMVCRKGLCAHSGQRPVPERLQNYIQDESNRDNFVPSQTEDKLSNRETHYLSRSLNNMRETGGLDPLSWDGYLERWANWVVNCKADYPGPRHCYTNFERVQQGTPVYNALYDWQREGDVTDLQLIHGCRTPYDQSRCNHMTNVRQPMLTSMACAAKDCNDGTRQMVCLFDSKVDRTYRRSNAAAYRERPRRRRYRSRYAHRPM</sequence>
<dbReference type="GeneID" id="101851937"/>